<sequence length="239" mass="26738">MEPPSLHSNFFSSLKQVEKRLKLEHRPQQDSNLSQKNVPQATPDCNYASQESLSSPIYLDFDQPNSNSTLQESSEPPLAFLSCSPQFPTIQQNPPQTTEIHGIKDIDDIELLIEMLGLSDCYKQQNHEEEEEEEEEEEKERGGVGGGKCGNKCECEGGFYEKIVGVKGPKCEKEVERMEGWIKYFMGGDDNGERREPLRLALLLLGKAAFASGGGDFSLGVVDFPSTIEEFFKIDPPKD</sequence>
<accession>A0A1Q3CT16</accession>
<protein>
    <submittedName>
        <fullName evidence="2">Uncharacterized protein</fullName>
    </submittedName>
</protein>
<evidence type="ECO:0000256" key="1">
    <source>
        <dbReference type="SAM" id="MobiDB-lite"/>
    </source>
</evidence>
<feature type="compositionally biased region" description="Polar residues" evidence="1">
    <location>
        <begin position="29"/>
        <end position="40"/>
    </location>
</feature>
<feature type="compositionally biased region" description="Polar residues" evidence="1">
    <location>
        <begin position="83"/>
        <end position="97"/>
    </location>
</feature>
<feature type="compositionally biased region" description="Polar residues" evidence="1">
    <location>
        <begin position="63"/>
        <end position="74"/>
    </location>
</feature>
<evidence type="ECO:0000313" key="3">
    <source>
        <dbReference type="Proteomes" id="UP000187406"/>
    </source>
</evidence>
<dbReference type="Proteomes" id="UP000187406">
    <property type="component" value="Unassembled WGS sequence"/>
</dbReference>
<feature type="region of interest" description="Disordered" evidence="1">
    <location>
        <begin position="19"/>
        <end position="97"/>
    </location>
</feature>
<dbReference type="AlphaFoldDB" id="A0A1Q3CT16"/>
<reference evidence="3" key="1">
    <citation type="submission" date="2016-04" db="EMBL/GenBank/DDBJ databases">
        <title>Cephalotus genome sequencing.</title>
        <authorList>
            <person name="Fukushima K."/>
            <person name="Hasebe M."/>
            <person name="Fang X."/>
        </authorList>
    </citation>
    <scope>NUCLEOTIDE SEQUENCE [LARGE SCALE GENOMIC DNA]</scope>
    <source>
        <strain evidence="3">cv. St1</strain>
    </source>
</reference>
<dbReference type="OrthoDB" id="1932225at2759"/>
<feature type="compositionally biased region" description="Basic and acidic residues" evidence="1">
    <location>
        <begin position="19"/>
        <end position="28"/>
    </location>
</feature>
<proteinExistence type="predicted"/>
<comment type="caution">
    <text evidence="2">The sequence shown here is derived from an EMBL/GenBank/DDBJ whole genome shotgun (WGS) entry which is preliminary data.</text>
</comment>
<gene>
    <name evidence="2" type="ORF">CFOL_v3_26760</name>
</gene>
<dbReference type="EMBL" id="BDDD01002847">
    <property type="protein sequence ID" value="GAV83312.1"/>
    <property type="molecule type" value="Genomic_DNA"/>
</dbReference>
<evidence type="ECO:0000313" key="2">
    <source>
        <dbReference type="EMBL" id="GAV83312.1"/>
    </source>
</evidence>
<organism evidence="2 3">
    <name type="scientific">Cephalotus follicularis</name>
    <name type="common">Albany pitcher plant</name>
    <dbReference type="NCBI Taxonomy" id="3775"/>
    <lineage>
        <taxon>Eukaryota</taxon>
        <taxon>Viridiplantae</taxon>
        <taxon>Streptophyta</taxon>
        <taxon>Embryophyta</taxon>
        <taxon>Tracheophyta</taxon>
        <taxon>Spermatophyta</taxon>
        <taxon>Magnoliopsida</taxon>
        <taxon>eudicotyledons</taxon>
        <taxon>Gunneridae</taxon>
        <taxon>Pentapetalae</taxon>
        <taxon>rosids</taxon>
        <taxon>fabids</taxon>
        <taxon>Oxalidales</taxon>
        <taxon>Cephalotaceae</taxon>
        <taxon>Cephalotus</taxon>
    </lineage>
</organism>
<dbReference type="InParanoid" id="A0A1Q3CT16"/>
<name>A0A1Q3CT16_CEPFO</name>
<feature type="region of interest" description="Disordered" evidence="1">
    <location>
        <begin position="124"/>
        <end position="147"/>
    </location>
</feature>
<keyword evidence="3" id="KW-1185">Reference proteome</keyword>
<feature type="compositionally biased region" description="Acidic residues" evidence="1">
    <location>
        <begin position="128"/>
        <end position="138"/>
    </location>
</feature>